<dbReference type="Ensembl" id="ENSSMRT00000007652.1">
    <property type="protein sequence ID" value="ENSSMRP00000006525.1"/>
    <property type="gene ID" value="ENSSMRG00000005288.1"/>
</dbReference>
<evidence type="ECO:0000313" key="1">
    <source>
        <dbReference type="Ensembl" id="ENSSMRP00000006525.1"/>
    </source>
</evidence>
<proteinExistence type="predicted"/>
<organism evidence="1 2">
    <name type="scientific">Salvator merianae</name>
    <name type="common">Argentine black and white tegu</name>
    <name type="synonym">Tupinambis merianae</name>
    <dbReference type="NCBI Taxonomy" id="96440"/>
    <lineage>
        <taxon>Eukaryota</taxon>
        <taxon>Metazoa</taxon>
        <taxon>Chordata</taxon>
        <taxon>Craniata</taxon>
        <taxon>Vertebrata</taxon>
        <taxon>Euteleostomi</taxon>
        <taxon>Lepidosauria</taxon>
        <taxon>Squamata</taxon>
        <taxon>Bifurcata</taxon>
        <taxon>Unidentata</taxon>
        <taxon>Episquamata</taxon>
        <taxon>Laterata</taxon>
        <taxon>Teiioidea</taxon>
        <taxon>Teiidae</taxon>
        <taxon>Salvator</taxon>
    </lineage>
</organism>
<keyword evidence="2" id="KW-1185">Reference proteome</keyword>
<name>A0A8D0BE36_SALMN</name>
<reference evidence="1" key="1">
    <citation type="submission" date="2025-08" db="UniProtKB">
        <authorList>
            <consortium name="Ensembl"/>
        </authorList>
    </citation>
    <scope>IDENTIFICATION</scope>
</reference>
<dbReference type="Proteomes" id="UP000694421">
    <property type="component" value="Unplaced"/>
</dbReference>
<sequence length="74" mass="8596">MLLTPRRSTVQNFCNFAASLNQSFKEHACRKQTISNSKIQKGSRHQFNLSYFIDKSPYPLLLVLTSTKNSIWLF</sequence>
<dbReference type="AlphaFoldDB" id="A0A8D0BE36"/>
<evidence type="ECO:0000313" key="2">
    <source>
        <dbReference type="Proteomes" id="UP000694421"/>
    </source>
</evidence>
<protein>
    <submittedName>
        <fullName evidence="1">Uncharacterized protein</fullName>
    </submittedName>
</protein>
<accession>A0A8D0BE36</accession>
<reference evidence="1" key="2">
    <citation type="submission" date="2025-09" db="UniProtKB">
        <authorList>
            <consortium name="Ensembl"/>
        </authorList>
    </citation>
    <scope>IDENTIFICATION</scope>
</reference>